<dbReference type="WBParaSite" id="BTMF_0001004201-mRNA-1">
    <property type="protein sequence ID" value="BTMF_0001004201-mRNA-1"/>
    <property type="gene ID" value="BTMF_0001004201"/>
</dbReference>
<dbReference type="EMBL" id="UZAG01016230">
    <property type="protein sequence ID" value="VDO26910.1"/>
    <property type="molecule type" value="Genomic_DNA"/>
</dbReference>
<reference evidence="4" key="1">
    <citation type="submission" date="2017-02" db="UniProtKB">
        <authorList>
            <consortium name="WormBaseParasite"/>
        </authorList>
    </citation>
    <scope>IDENTIFICATION</scope>
</reference>
<dbReference type="InterPro" id="IPR009053">
    <property type="entry name" value="Prefoldin"/>
</dbReference>
<gene>
    <name evidence="2" type="ORF">BTMF_LOCUS8093</name>
</gene>
<keyword evidence="3" id="KW-1185">Reference proteome</keyword>
<organism evidence="4">
    <name type="scientific">Brugia timori</name>
    <dbReference type="NCBI Taxonomy" id="42155"/>
    <lineage>
        <taxon>Eukaryota</taxon>
        <taxon>Metazoa</taxon>
        <taxon>Ecdysozoa</taxon>
        <taxon>Nematoda</taxon>
        <taxon>Chromadorea</taxon>
        <taxon>Rhabditida</taxon>
        <taxon>Spirurina</taxon>
        <taxon>Spiruromorpha</taxon>
        <taxon>Filarioidea</taxon>
        <taxon>Onchocercidae</taxon>
        <taxon>Brugia</taxon>
    </lineage>
</organism>
<dbReference type="Gene3D" id="1.10.287.370">
    <property type="match status" value="1"/>
</dbReference>
<sequence>MSEKNELCEKYRKFAVERLQSDYEEMIKAVNCIVDEVKEYETLLLFINKIKVLDSEEPLKTQTNIGKDIFCEAVIDKWDHVIVKLFDDIYAELTLERAEIFITKKIELLSERAAFYERETHAVRARIHLILSSVKQLESLYAYIMKTRIISESVVRRCLLLRHRNATNSFPNDTVYILSRIATEIVKEILYRSATNAEENCSERVMLENLHRILPQSFFDFNL</sequence>
<dbReference type="Pfam" id="PF02996">
    <property type="entry name" value="Prefoldin"/>
    <property type="match status" value="1"/>
</dbReference>
<dbReference type="CDD" id="cd23158">
    <property type="entry name" value="Prefoldin_UXT"/>
    <property type="match status" value="1"/>
</dbReference>
<dbReference type="SUPFAM" id="SSF46579">
    <property type="entry name" value="Prefoldin"/>
    <property type="match status" value="1"/>
</dbReference>
<dbReference type="STRING" id="42155.A0A0R3QQQ7"/>
<dbReference type="Proteomes" id="UP000280834">
    <property type="component" value="Unassembled WGS sequence"/>
</dbReference>
<reference evidence="2 3" key="2">
    <citation type="submission" date="2018-11" db="EMBL/GenBank/DDBJ databases">
        <authorList>
            <consortium name="Pathogen Informatics"/>
        </authorList>
    </citation>
    <scope>NUCLEOTIDE SEQUENCE [LARGE SCALE GENOMIC DNA]</scope>
</reference>
<accession>A0A0R3QQQ7</accession>
<evidence type="ECO:0000313" key="2">
    <source>
        <dbReference type="EMBL" id="VDO26910.1"/>
    </source>
</evidence>
<name>A0A0R3QQQ7_9BILA</name>
<evidence type="ECO:0000313" key="3">
    <source>
        <dbReference type="Proteomes" id="UP000280834"/>
    </source>
</evidence>
<evidence type="ECO:0000256" key="1">
    <source>
        <dbReference type="ARBA" id="ARBA00011695"/>
    </source>
</evidence>
<dbReference type="AlphaFoldDB" id="A0A0R3QQQ7"/>
<proteinExistence type="predicted"/>
<protein>
    <submittedName>
        <fullName evidence="4">Conserved oligomeric Golgi complex subunit 3</fullName>
    </submittedName>
</protein>
<dbReference type="Gene3D" id="6.10.130.30">
    <property type="match status" value="1"/>
</dbReference>
<comment type="subunit">
    <text evidence="1">Heterohexamer of two PFD-alpha type and four PFD-beta type subunits.</text>
</comment>
<dbReference type="InterPro" id="IPR004127">
    <property type="entry name" value="Prefoldin_subunit_alpha"/>
</dbReference>
<evidence type="ECO:0000313" key="4">
    <source>
        <dbReference type="WBParaSite" id="BTMF_0001004201-mRNA-1"/>
    </source>
</evidence>